<organism evidence="6 7">
    <name type="scientific">Corynebacterium rouxii</name>
    <dbReference type="NCBI Taxonomy" id="2719119"/>
    <lineage>
        <taxon>Bacteria</taxon>
        <taxon>Bacillati</taxon>
        <taxon>Actinomycetota</taxon>
        <taxon>Actinomycetes</taxon>
        <taxon>Mycobacteriales</taxon>
        <taxon>Corynebacteriaceae</taxon>
        <taxon>Corynebacterium</taxon>
    </lineage>
</organism>
<accession>A0A6I8MHU4</accession>
<evidence type="ECO:0000256" key="1">
    <source>
        <dbReference type="ARBA" id="ARBA00001561"/>
    </source>
</evidence>
<evidence type="ECO:0000259" key="5">
    <source>
        <dbReference type="SMART" id="SM00644"/>
    </source>
</evidence>
<dbReference type="SUPFAM" id="SSF55846">
    <property type="entry name" value="N-acetylmuramoyl-L-alanine amidase-like"/>
    <property type="match status" value="1"/>
</dbReference>
<dbReference type="KEGG" id="crf:FRC0190_01266"/>
<keyword evidence="3" id="KW-0378">Hydrolase</keyword>
<protein>
    <recommendedName>
        <fullName evidence="2">N-acetylmuramoyl-L-alanine amidase</fullName>
        <ecNumber evidence="2">3.5.1.28</ecNumber>
    </recommendedName>
</protein>
<dbReference type="EMBL" id="LR738855">
    <property type="protein sequence ID" value="VZH85295.1"/>
    <property type="molecule type" value="Genomic_DNA"/>
</dbReference>
<dbReference type="RefSeq" id="WP_155872866.1">
    <property type="nucleotide sequence ID" value="NZ_LR738855.1"/>
</dbReference>
<proteinExistence type="predicted"/>
<keyword evidence="4" id="KW-0961">Cell wall biogenesis/degradation</keyword>
<dbReference type="EC" id="3.5.1.28" evidence="2"/>
<evidence type="ECO:0000313" key="6">
    <source>
        <dbReference type="EMBL" id="VZH85295.1"/>
    </source>
</evidence>
<dbReference type="PANTHER" id="PTHR30417">
    <property type="entry name" value="N-ACETYLMURAMOYL-L-ALANINE AMIDASE AMID"/>
    <property type="match status" value="1"/>
</dbReference>
<feature type="domain" description="N-acetylmuramoyl-L-alanine amidase" evidence="5">
    <location>
        <begin position="16"/>
        <end position="150"/>
    </location>
</feature>
<evidence type="ECO:0000256" key="4">
    <source>
        <dbReference type="ARBA" id="ARBA00023316"/>
    </source>
</evidence>
<reference evidence="6 7" key="1">
    <citation type="submission" date="2019-11" db="EMBL/GenBank/DDBJ databases">
        <authorList>
            <person name="Brisse S."/>
        </authorList>
    </citation>
    <scope>NUCLEOTIDE SEQUENCE [LARGE SCALE GENOMIC DNA]</scope>
    <source>
        <strain evidence="6">FRC0190</strain>
    </source>
</reference>
<dbReference type="AlphaFoldDB" id="A0A6I8MHU4"/>
<name>A0A6I8MHU4_9CORY</name>
<dbReference type="Gene3D" id="3.40.80.10">
    <property type="entry name" value="Peptidoglycan recognition protein-like"/>
    <property type="match status" value="1"/>
</dbReference>
<dbReference type="GO" id="GO:0071555">
    <property type="term" value="P:cell wall organization"/>
    <property type="evidence" value="ECO:0007669"/>
    <property type="project" value="UniProtKB-KW"/>
</dbReference>
<comment type="catalytic activity">
    <reaction evidence="1">
        <text>Hydrolyzes the link between N-acetylmuramoyl residues and L-amino acid residues in certain cell-wall glycopeptides.</text>
        <dbReference type="EC" id="3.5.1.28"/>
    </reaction>
</comment>
<dbReference type="GO" id="GO:0008745">
    <property type="term" value="F:N-acetylmuramoyl-L-alanine amidase activity"/>
    <property type="evidence" value="ECO:0007669"/>
    <property type="project" value="UniProtKB-EC"/>
</dbReference>
<dbReference type="GO" id="GO:0009253">
    <property type="term" value="P:peptidoglycan catabolic process"/>
    <property type="evidence" value="ECO:0007669"/>
    <property type="project" value="InterPro"/>
</dbReference>
<dbReference type="GO" id="GO:0009254">
    <property type="term" value="P:peptidoglycan turnover"/>
    <property type="evidence" value="ECO:0007669"/>
    <property type="project" value="TreeGrafter"/>
</dbReference>
<dbReference type="SMART" id="SM00644">
    <property type="entry name" value="Ami_2"/>
    <property type="match status" value="1"/>
</dbReference>
<evidence type="ECO:0000313" key="7">
    <source>
        <dbReference type="Proteomes" id="UP000423525"/>
    </source>
</evidence>
<gene>
    <name evidence="6" type="ORF">FRC0190_01266</name>
</gene>
<sequence length="245" mass="27009">MKNWDTLEPDKYNLLTKNFSLGRGGESIQFITLHHMAMVGGVDECVRVWGDRPASAHYCVGPDGEIGQAVNDWDTAWANANLLSNRRSIAIEHSNSAGASQDWPIGEKTLEEGAHLVAALCRYYGLGRPESGRNIRFHCTESGGATSCPYHLRPGHKYHDSYLRRAQWWYDNPAGGKAQNTMVSKEKKNMNEAYSRDIKAQLTGSEDLGQYPGWGQLGGRTIVDALGAIGEKLGMDGFYDTKAGK</sequence>
<dbReference type="CDD" id="cd06583">
    <property type="entry name" value="PGRP"/>
    <property type="match status" value="1"/>
</dbReference>
<evidence type="ECO:0000256" key="2">
    <source>
        <dbReference type="ARBA" id="ARBA00011901"/>
    </source>
</evidence>
<evidence type="ECO:0000256" key="3">
    <source>
        <dbReference type="ARBA" id="ARBA00022801"/>
    </source>
</evidence>
<dbReference type="InterPro" id="IPR051206">
    <property type="entry name" value="NAMLAA_amidase_2"/>
</dbReference>
<dbReference type="Proteomes" id="UP000423525">
    <property type="component" value="Chromosome"/>
</dbReference>
<dbReference type="InterPro" id="IPR036505">
    <property type="entry name" value="Amidase/PGRP_sf"/>
</dbReference>
<dbReference type="PANTHER" id="PTHR30417:SF1">
    <property type="entry name" value="N-ACETYLMURAMOYL-L-ALANINE AMIDASE AMID"/>
    <property type="match status" value="1"/>
</dbReference>
<dbReference type="Pfam" id="PF01510">
    <property type="entry name" value="Amidase_2"/>
    <property type="match status" value="1"/>
</dbReference>
<dbReference type="InterPro" id="IPR002502">
    <property type="entry name" value="Amidase_domain"/>
</dbReference>